<dbReference type="EMBL" id="GG693889">
    <property type="protein sequence ID" value="EES51498.1"/>
    <property type="molecule type" value="Genomic_DNA"/>
</dbReference>
<organism evidence="1 2">
    <name type="scientific">Leptospirillum ferrodiazotrophum</name>
    <dbReference type="NCBI Taxonomy" id="412449"/>
    <lineage>
        <taxon>Bacteria</taxon>
        <taxon>Pseudomonadati</taxon>
        <taxon>Nitrospirota</taxon>
        <taxon>Nitrospiria</taxon>
        <taxon>Nitrospirales</taxon>
        <taxon>Nitrospiraceae</taxon>
        <taxon>Leptospirillum</taxon>
    </lineage>
</organism>
<reference evidence="1 2" key="1">
    <citation type="journal article" date="2009" name="Appl. Environ. Microbiol.">
        <title>Community genomic and proteomic analyses of chemoautotrophic iron-oxidizing "Leptospirillum rubarum" (Group II) and "Leptospirillum ferrodiazotrophum" (Group III) bacteria in acid mine drainage biofilms.</title>
        <authorList>
            <person name="Goltsman D.S."/>
            <person name="Denef V.J."/>
            <person name="Singer S.W."/>
            <person name="VerBerkmoes N.C."/>
            <person name="Lefsrud M."/>
            <person name="Mueller R.S."/>
            <person name="Dick G.J."/>
            <person name="Sun C.L."/>
            <person name="Wheeler K.E."/>
            <person name="Zemla A."/>
            <person name="Baker B.J."/>
            <person name="Hauser L."/>
            <person name="Land M."/>
            <person name="Shah M.B."/>
            <person name="Thelen M.P."/>
            <person name="Hettich R.L."/>
            <person name="Banfield J.F."/>
        </authorList>
    </citation>
    <scope>NUCLEOTIDE SEQUENCE [LARGE SCALE GENOMIC DNA]</scope>
</reference>
<evidence type="ECO:0000313" key="2">
    <source>
        <dbReference type="Proteomes" id="UP000009374"/>
    </source>
</evidence>
<dbReference type="AlphaFoldDB" id="C6I0X9"/>
<dbReference type="Proteomes" id="UP000009374">
    <property type="component" value="Unassembled WGS sequence"/>
</dbReference>
<protein>
    <submittedName>
        <fullName evidence="1">Uncharacterized protein</fullName>
    </submittedName>
</protein>
<proteinExistence type="predicted"/>
<name>C6I0X9_9BACT</name>
<sequence>MVRVYQGDFRITREEIDQAFRSHGVILSEGESERIGSFLELMEMKSSKGTEILSLGAWPSLARALDDFSSRRPIAASILSCFQNNDFIVLSDERKKTMELYVRRPFGAEIYRLSHSQEAPWAQGDILFRDDFETYFHGKAARLVPSSDLPPNLFRAAESLSETFPPSFQAMESS</sequence>
<accession>C6I0X9</accession>
<evidence type="ECO:0000313" key="1">
    <source>
        <dbReference type="EMBL" id="EES51498.1"/>
    </source>
</evidence>
<gene>
    <name evidence="1" type="ORF">UBAL3_96120043</name>
</gene>
<keyword evidence="2" id="KW-1185">Reference proteome</keyword>